<dbReference type="InterPro" id="IPR041228">
    <property type="entry name" value="Dynein_C"/>
</dbReference>
<dbReference type="InterPro" id="IPR024317">
    <property type="entry name" value="Dynein_heavy_chain_D4_dom"/>
</dbReference>
<feature type="coiled-coil region" evidence="13">
    <location>
        <begin position="3368"/>
        <end position="3395"/>
    </location>
</feature>
<evidence type="ECO:0000256" key="13">
    <source>
        <dbReference type="SAM" id="Coils"/>
    </source>
</evidence>
<dbReference type="CDD" id="cd00009">
    <property type="entry name" value="AAA"/>
    <property type="match status" value="1"/>
</dbReference>
<feature type="domain" description="AAA+ ATPase" evidence="15">
    <location>
        <begin position="2220"/>
        <end position="2369"/>
    </location>
</feature>
<keyword evidence="17" id="KW-1185">Reference proteome</keyword>
<dbReference type="GO" id="GO:0030286">
    <property type="term" value="C:dynein complex"/>
    <property type="evidence" value="ECO:0007669"/>
    <property type="project" value="UniProtKB-KW"/>
</dbReference>
<dbReference type="InterPro" id="IPR042219">
    <property type="entry name" value="AAA_lid_11_sf"/>
</dbReference>
<dbReference type="InterPro" id="IPR043160">
    <property type="entry name" value="Dynein_C_barrel"/>
</dbReference>
<evidence type="ECO:0000259" key="15">
    <source>
        <dbReference type="SMART" id="SM00382"/>
    </source>
</evidence>
<name>A0ABD2XLG8_9HYME</name>
<evidence type="ECO:0000256" key="14">
    <source>
        <dbReference type="SAM" id="MobiDB-lite"/>
    </source>
</evidence>
<dbReference type="Gene3D" id="1.10.8.720">
    <property type="entry name" value="Region D6 of dynein motor"/>
    <property type="match status" value="1"/>
</dbReference>
<dbReference type="Pfam" id="PF12777">
    <property type="entry name" value="MT"/>
    <property type="match status" value="1"/>
</dbReference>
<sequence length="4233" mass="473233">MVATENRKSYIIETARRFFGLVVAGEESSLGRPELALLDNFFDRPKCRSLYATVRLADSSPRKSKIELSDRLPNGQNTLVFFKISETAVTEDNFRDVVQITSIGGRAAATREALAESIRQVWCPALEDAGYDSLSLKKLANELRHGNDDSTRTATILDEERAMLENLKNSGGSFSSEETKLYEHAALCLKSIRRELESASTSREGLIMVEETFDSISGHLDDLWKLKGPVYSEQRMRSLLEIIGSEVARVVKALVCKVRADARAKDEAISRGALTCEKWTAMSARLTGLFWPYNSAHAWKGKPYKPQRCSEFEAKLKEIADIRAQNRQLTRLLNSNERHSLGTDAQFSKFDNIEELLGEENNAEWDRVRNEVYGSLAPIEERVAAKLKSLLVEARTPLALETEFRRYGDLVKRDTIKQLLRSERQQLLATYSDLIDACLGGPDTNELLDSPEILRSVQTARVSELRLESLQKLGKQLLADLPGYDEVAQKLATASKEVEKQRQELTESWINEMRDSILNNEITLGRETSVVELGESSNLMRVNYNPRLTGLIREARGLAGQGVELPRELRELVSRASALTGRARALQQIANFYNTVGDRQIPSQRPLMQASALELAAAVRDQVGVAWSDPRSVDRFTERLRDLVKKFALQNAELASRHAALRNLICNLLKGDAINLVANQNTWKETLRHMREIVSSVESRYGNTAAWKLHWDRQLLKALAIAYRAALPTLVKKLPELRLDLTYRDESLQWRPHLEDVRMKLYTGIRRFLVIPANFRGVGGGGNEQADQAQFPRLVPRSAHLFGAVYREAEILLDALEIFRLKWLPLVAPAKIDIGHTLKGKQAQDWEKAFKEAKQWAQEVGKLRANEVKLSCIVIDTATIRNDLELLSRRYWEQLSLDLRAEASSRLISIVDFLSTSSKKLQQRSRTIEEIGEAFDAYMQIQSQTDEIIRELEDVTGLSRVLAAWTKEKLDGLNNAHIAWESLKERLDTYQNVMVRQLEEAKVNLNHQVLAVRDEQERWVSKWLERPEAITPDWLENMREKWTGIAEQRQTLINDCKKLNIDIEEVFASDEAIVEQMEQELNSEEINCKLQSDFMDELRKQEEEEWSIVKKRIPKLYDWLDSWRAQIKSNEKQQRRSDGQNEKGTTKQFHSFIEKKIESLSEDVDLIQVLRSDELAEEHWNELKDILGLDVRRTNEITLKHLLSNVQSIRTNYDRIKEVTKRAGAESGIRQALGELEAWESYTVLPLQPTKDSRNNSIHLVGDYSTLLTRAGELRLIMEGARGAAGYERFASRAARCESALTELEDRLKCLSVVQRKWVYLEPVLSSGAAPSDQGRWSRVDKEFRYFMEEIYKDPRIPSLKKLPFHALTSLKDLMDRCQRGLDDFLEEKRSAYPRLYFLSDEDLLELISGKGKGFDVHLSKLFQSLGSVKMENNKISSIVSPEGEELKLTEKVDCTDEFPIWLVSLEKGMRNALRQSLNTCLLEQQPDIALYPTQILLLCERIRFTERCEAALDDDKGVADLRNLLKHLENLRSRYRSLESSEDPIGSLKAKNLLLETVHHLSIVRSLLRVAGDKEKLGWTWQRQLRTYKSGGDALIRCSKAEFAYRFEYQGAAVGLVRTPLTEKCYLALTQAMRLGLGGSPTGPAGTGKTESVKALGSILGRRVLVFNCDEGMDAGSMRRILSGLAQAGAWGCFDEFNRLEEGTMSAVAMLIRPLQEAIRDGEKRASLGGLEIGVDPHCCLFVTMNPAGDDYGGRRKLPDSLARLFRPIGMAHPNKEYIVRSLLECYGFENVASLSNKLIETFYAAEKLLSQQPHYDWGLRALRSVLNAIQFSIDDEDDDRDESSRLLHGIKISIMPKLVERDASKFLQLLADIFLVESSILESSLRTNKELQTALADICDAKGYSKTIVNRCIQLNDQLQSRSGVAVVGPAGSGKTLIVDTLARALTKIGSSVKKFVVYPGAIPKTRLLGSVDSQTREYKEGILSYVITNFGDQPLWLVLDGDVEPDWAESLNSALDDNRILTLPNGVGIKLGNETRFIFETHKLSGASPATVSRLGIVHLGGLSAKSLIQHLPPPSASQDLPSSASQALQNYFPAVVDRVAKATHGQKSAAGLLSAALPHFRRATTQARCTYAYVTALCGQIEDQTTRDELVRWLYQQTDVWCPDSHNPYDALYNEKKDTLDPFAFDAKTQQTDDGPVYLSGPMQRGVNTTLPWLKSGRATVLRGEPGCGKTALVSAIVALCREESDGRVLALVRASSLYGPRDLLSRLKRACVKLDSSAGRSYKPKNGASLILVVEDLHLASKDFQELLRQLIQEGGFYEDDLEFAKVSLSLLCTSDTGAKFHPRLDSLLATHYLPKIQPKDLKVIVELNLSEHLKANEKQFKSWISRVSTAVVQAYFEMSSDKSNNKWTTRDVITWIESLKYYPPADREGDLTGYLLDASRRIFRPKLIAKEQKRLETIVSAQAGSGEGAATHRRTTNTTNDAATLYVWKSNHAAGLAGLSESEWKSETDNAVMRCIREGDSISATVTSYLLEIAADISWMWGCERRGILLSGRPGAGRKWAVKVVSVISNVKLISSGPGRAKIAIKNAVQSAGIDGERTILLIEENHLREEDIAVLIGAIVSHGELPGLYSTEELDGLVVPLVDLAAREEFSKNLEQFLYHRLRKFLRVAIVVDANDLRGDLLQRSNLLRCCAETQGQSQGRDWWLTESYLRELVKLYQKRSQSTTNKDDDIADDDIDDEQKDDGSSGSKELIECQLGAASRQQAPARFCALLRKWRELREAWSRQTAAKLRHLRAGIDRLKEAGERVAKLEEDASKHRHELELERGRANAALEQITATMRGATGQRGEMASLKAETERESVELARRKADIELELGKVKPLVDQASQAVAGISSDALSEVRSLRAPPAAVRDVLEGVLRLMGIKDTSWNSMKTFLAKRGVKEEIRGWDARRSTAQGLDAVERLVRERPESFEEKTARRASVAAAPLAAWVLANLQYGKIVLQVAPLEKEQRVLADRLNAAEAEIGKLQSGLDSVESKVAQLQEELAAHSRGAAELELRSQATESSLATARALLAKLDAEHADWQTQLQRLTERRRRVGLEAAQAAALLVYEQPAGSSSSKPKEEERARAIELLISERDKLQWRAQGLPADTESFVGACRSLRGVLTPLFLDPSGVAVSWLKSNQGGSGGLETTRPGDPRFLTSVELAVRFGKPLLVEEMNERLPDVLLPLLRGGPLKIADKQLPVQEGFRLFLATRRENLAEELPSEADALLTKVALGAGSRSLVERLVDKAILQETPEIEQRRREALQREEKLSGEIDAARQELLLQLGAARGQDLLQESTNVSGGGPGLLATLELTQSKAREIHRALEQSRRDLEDIAKRSREHERLAKYGAVLHKFVRAFSALSSLYVFTDEQLAEMFLEAERARAGLRGLAKDEREKSLEKTMITLVLHHCTSAVYRKHRLALALHLAVSLSSVPDEQRALLLSGKSSTNAAGGPVTDRNVPNFVLPEQRTAVKALIGVLPEMANKLKPSWTNNIVSIYADDDLTQFEKLLIVQALHPEHLHTALAKWAAQQLGVKSLTPPAWTLKRIAEENTACRPVLLLLSPGADPEPELRALVASVTREAGGGGFAEVSLSQGHVGQAEAALESACKNGSWILLSNLQLAKSWLPRLDALLRSLDKQPRTRIWLTTEECGVGGFYPGLAGLCLKLAYEPPEGVKRNVRRSLQQLQQRQPALRDPCKSLLVAWLHAVLQERRKFVPQGWIKSYAWSEADLEAACELVVVRSSGTASSSSTTRRKESMRGSADADYTDWESDRGLLDVAVYGGQLQDQHDMRMLRALLRSLWCRDTYSGRRKLGSVIGVPRAVQENPILIVDRLDEADSIQAYFGLPANAHRAWEKSAAEISLAYLKDIMKHNTKTKRSSNNRAGESSSSSSVAKTIKDLVAAVDQQLQQQQQRVQSSRHDKRGATETNDPLSCFFSDEIDTARRLLQLVRADLETLRATRDDLTTTPKSWFVAWPAGPKDTLAFVNQLISRYRSLVSLVGSAGGGGGNRLPDRVELACFSRPDAFLSVLKQHTARELSVAPENLRLRARWTDNDNESHEEDTTTGAWKRAVQLDGLLLTGARIEAGVLEEVTASASSSLLVQNCSIAFVAVKDNESAESRDDYDPWSDDDRELGNDLNALEVPVYTDAFKSRLVVSLPVPYIKDQKDIWHQRGVNFHLRSN</sequence>
<dbReference type="Gene3D" id="3.40.50.300">
    <property type="entry name" value="P-loop containing nucleotide triphosphate hydrolases"/>
    <property type="match status" value="5"/>
</dbReference>
<dbReference type="Gene3D" id="3.10.490.20">
    <property type="match status" value="1"/>
</dbReference>
<dbReference type="InterPro" id="IPR035706">
    <property type="entry name" value="AAA_9"/>
</dbReference>
<feature type="coiled-coil region" evidence="13">
    <location>
        <begin position="2800"/>
        <end position="2834"/>
    </location>
</feature>
<dbReference type="GO" id="GO:0005524">
    <property type="term" value="F:ATP binding"/>
    <property type="evidence" value="ECO:0007669"/>
    <property type="project" value="UniProtKB-KW"/>
</dbReference>
<gene>
    <name evidence="16" type="ORF">TKK_001541</name>
</gene>
<dbReference type="Gene3D" id="1.20.140.100">
    <property type="entry name" value="Dynein heavy chain, N-terminal domain 2"/>
    <property type="match status" value="1"/>
</dbReference>
<dbReference type="Proteomes" id="UP001627154">
    <property type="component" value="Unassembled WGS sequence"/>
</dbReference>
<dbReference type="InterPro" id="IPR026983">
    <property type="entry name" value="DHC"/>
</dbReference>
<dbReference type="InterPro" id="IPR013602">
    <property type="entry name" value="Dynein_heavy_linker"/>
</dbReference>
<dbReference type="Pfam" id="PF12780">
    <property type="entry name" value="AAA_8"/>
    <property type="match status" value="1"/>
</dbReference>
<feature type="region of interest" description="Disordered" evidence="14">
    <location>
        <begin position="2731"/>
        <end position="2755"/>
    </location>
</feature>
<keyword evidence="5" id="KW-0493">Microtubule</keyword>
<keyword evidence="7" id="KW-0547">Nucleotide-binding</keyword>
<keyword evidence="11" id="KW-0505">Motor protein</keyword>
<dbReference type="PANTHER" id="PTHR45703">
    <property type="entry name" value="DYNEIN HEAVY CHAIN"/>
    <property type="match status" value="1"/>
</dbReference>
<evidence type="ECO:0000256" key="10">
    <source>
        <dbReference type="ARBA" id="ARBA00023054"/>
    </source>
</evidence>
<evidence type="ECO:0000256" key="1">
    <source>
        <dbReference type="ARBA" id="ARBA00004245"/>
    </source>
</evidence>
<comment type="similarity">
    <text evidence="2">Belongs to the dynein heavy chain family.</text>
</comment>
<evidence type="ECO:0000256" key="2">
    <source>
        <dbReference type="ARBA" id="ARBA00008887"/>
    </source>
</evidence>
<feature type="coiled-coil region" evidence="13">
    <location>
        <begin position="3023"/>
        <end position="3099"/>
    </location>
</feature>
<keyword evidence="12" id="KW-0206">Cytoskeleton</keyword>
<organism evidence="16 17">
    <name type="scientific">Trichogramma kaykai</name>
    <dbReference type="NCBI Taxonomy" id="54128"/>
    <lineage>
        <taxon>Eukaryota</taxon>
        <taxon>Metazoa</taxon>
        <taxon>Ecdysozoa</taxon>
        <taxon>Arthropoda</taxon>
        <taxon>Hexapoda</taxon>
        <taxon>Insecta</taxon>
        <taxon>Pterygota</taxon>
        <taxon>Neoptera</taxon>
        <taxon>Endopterygota</taxon>
        <taxon>Hymenoptera</taxon>
        <taxon>Apocrita</taxon>
        <taxon>Proctotrupomorpha</taxon>
        <taxon>Chalcidoidea</taxon>
        <taxon>Trichogrammatidae</taxon>
        <taxon>Trichogramma</taxon>
    </lineage>
</organism>
<dbReference type="EMBL" id="JBJJXI010000019">
    <property type="protein sequence ID" value="KAL3406162.1"/>
    <property type="molecule type" value="Genomic_DNA"/>
</dbReference>
<evidence type="ECO:0000256" key="12">
    <source>
        <dbReference type="ARBA" id="ARBA00023212"/>
    </source>
</evidence>
<keyword evidence="10 13" id="KW-0175">Coiled coil</keyword>
<evidence type="ECO:0000256" key="11">
    <source>
        <dbReference type="ARBA" id="ARBA00023175"/>
    </source>
</evidence>
<dbReference type="FunFam" id="3.40.50.300:FF:000996">
    <property type="entry name" value="Cytoplasmic dynein heavy chain"/>
    <property type="match status" value="1"/>
</dbReference>
<comment type="subcellular location">
    <subcellularLocation>
        <location evidence="1">Cytoplasm</location>
        <location evidence="1">Cytoskeleton</location>
    </subcellularLocation>
</comment>
<dbReference type="InterPro" id="IPR004273">
    <property type="entry name" value="Dynein_heavy_D6_P-loop"/>
</dbReference>
<dbReference type="Pfam" id="PF18199">
    <property type="entry name" value="Dynein_C"/>
    <property type="match status" value="1"/>
</dbReference>
<feature type="domain" description="AAA+ ATPase" evidence="15">
    <location>
        <begin position="1639"/>
        <end position="1776"/>
    </location>
</feature>
<dbReference type="InterPro" id="IPR042222">
    <property type="entry name" value="Dynein_2_N"/>
</dbReference>
<protein>
    <recommendedName>
        <fullName evidence="3">Dynein heavy chain, cytoplasmic</fullName>
    </recommendedName>
</protein>
<feature type="compositionally biased region" description="Acidic residues" evidence="14">
    <location>
        <begin position="2737"/>
        <end position="2748"/>
    </location>
</feature>
<dbReference type="Gene3D" id="1.10.8.710">
    <property type="match status" value="1"/>
</dbReference>
<evidence type="ECO:0000256" key="4">
    <source>
        <dbReference type="ARBA" id="ARBA00022490"/>
    </source>
</evidence>
<keyword evidence="8" id="KW-0067">ATP-binding</keyword>
<feature type="domain" description="AAA+ ATPase" evidence="15">
    <location>
        <begin position="1923"/>
        <end position="2066"/>
    </location>
</feature>
<dbReference type="SMART" id="SM00382">
    <property type="entry name" value="AAA"/>
    <property type="match status" value="3"/>
</dbReference>
<dbReference type="Gene3D" id="1.20.920.20">
    <property type="match status" value="1"/>
</dbReference>
<dbReference type="GO" id="GO:0000235">
    <property type="term" value="C:astral microtubule"/>
    <property type="evidence" value="ECO:0007669"/>
    <property type="project" value="UniProtKB-ARBA"/>
</dbReference>
<dbReference type="PANTHER" id="PTHR45703:SF22">
    <property type="entry name" value="DYNEIN CYTOPLASMIC 2 HEAVY CHAIN 1"/>
    <property type="match status" value="1"/>
</dbReference>
<dbReference type="Pfam" id="PF12775">
    <property type="entry name" value="AAA_7"/>
    <property type="match status" value="1"/>
</dbReference>
<dbReference type="InterPro" id="IPR024743">
    <property type="entry name" value="Dynein_HC_stalk"/>
</dbReference>
<proteinExistence type="inferred from homology"/>
<evidence type="ECO:0000256" key="7">
    <source>
        <dbReference type="ARBA" id="ARBA00022741"/>
    </source>
</evidence>
<dbReference type="InterPro" id="IPR041658">
    <property type="entry name" value="AAA_lid_11"/>
</dbReference>
<dbReference type="InterPro" id="IPR042228">
    <property type="entry name" value="Dynein_linker_3"/>
</dbReference>
<dbReference type="Pfam" id="PF12774">
    <property type="entry name" value="AAA_6"/>
    <property type="match status" value="1"/>
</dbReference>
<evidence type="ECO:0000256" key="5">
    <source>
        <dbReference type="ARBA" id="ARBA00022701"/>
    </source>
</evidence>
<dbReference type="Gene3D" id="3.20.180.20">
    <property type="entry name" value="Dynein heavy chain, N-terminal domain 2"/>
    <property type="match status" value="1"/>
</dbReference>
<dbReference type="InterPro" id="IPR013594">
    <property type="entry name" value="Dynein_heavy_tail"/>
</dbReference>
<evidence type="ECO:0000313" key="17">
    <source>
        <dbReference type="Proteomes" id="UP001627154"/>
    </source>
</evidence>
<keyword evidence="9" id="KW-0243">Dynein</keyword>
<dbReference type="Pfam" id="PF18198">
    <property type="entry name" value="AAA_lid_11"/>
    <property type="match status" value="1"/>
</dbReference>
<dbReference type="Pfam" id="PF08385">
    <property type="entry name" value="DHC_N1"/>
    <property type="match status" value="1"/>
</dbReference>
<dbReference type="GO" id="GO:0030473">
    <property type="term" value="P:nuclear migration along microtubule"/>
    <property type="evidence" value="ECO:0007669"/>
    <property type="project" value="UniProtKB-ARBA"/>
</dbReference>
<accession>A0ABD2XLG8</accession>
<dbReference type="GO" id="GO:1902850">
    <property type="term" value="P:microtubule cytoskeleton organization involved in mitosis"/>
    <property type="evidence" value="ECO:0007669"/>
    <property type="project" value="UniProtKB-ARBA"/>
</dbReference>
<dbReference type="Pfam" id="PF03028">
    <property type="entry name" value="Dynein_heavy"/>
    <property type="match status" value="1"/>
</dbReference>
<dbReference type="GO" id="GO:0005938">
    <property type="term" value="C:cell cortex"/>
    <property type="evidence" value="ECO:0007669"/>
    <property type="project" value="UniProtKB-ARBA"/>
</dbReference>
<dbReference type="GO" id="GO:0000070">
    <property type="term" value="P:mitotic sister chromatid segregation"/>
    <property type="evidence" value="ECO:0007669"/>
    <property type="project" value="UniProtKB-ARBA"/>
</dbReference>
<evidence type="ECO:0000256" key="9">
    <source>
        <dbReference type="ARBA" id="ARBA00023017"/>
    </source>
</evidence>
<dbReference type="GO" id="GO:0008569">
    <property type="term" value="F:minus-end-directed microtubule motor activity"/>
    <property type="evidence" value="ECO:0007669"/>
    <property type="project" value="UniProtKB-ARBA"/>
</dbReference>
<keyword evidence="4" id="KW-0963">Cytoplasm</keyword>
<dbReference type="InterPro" id="IPR043157">
    <property type="entry name" value="Dynein_AAA1S"/>
</dbReference>
<dbReference type="InterPro" id="IPR035699">
    <property type="entry name" value="AAA_6"/>
</dbReference>
<evidence type="ECO:0000256" key="6">
    <source>
        <dbReference type="ARBA" id="ARBA00022737"/>
    </source>
</evidence>
<dbReference type="Gene3D" id="1.20.1270.280">
    <property type="match status" value="1"/>
</dbReference>
<dbReference type="SUPFAM" id="SSF52540">
    <property type="entry name" value="P-loop containing nucleoside triphosphate hydrolases"/>
    <property type="match status" value="3"/>
</dbReference>
<reference evidence="16 17" key="1">
    <citation type="journal article" date="2024" name="bioRxiv">
        <title>A reference genome for Trichogramma kaykai: A tiny desert-dwelling parasitoid wasp with competing sex-ratio distorters.</title>
        <authorList>
            <person name="Culotta J."/>
            <person name="Lindsey A.R."/>
        </authorList>
    </citation>
    <scope>NUCLEOTIDE SEQUENCE [LARGE SCALE GENOMIC DNA]</scope>
    <source>
        <strain evidence="16 17">KSX58</strain>
    </source>
</reference>
<evidence type="ECO:0000256" key="3">
    <source>
        <dbReference type="ARBA" id="ARBA00022197"/>
    </source>
</evidence>
<dbReference type="Gene3D" id="1.20.58.1120">
    <property type="match status" value="1"/>
</dbReference>
<feature type="region of interest" description="Disordered" evidence="14">
    <location>
        <begin position="3959"/>
        <end position="3981"/>
    </location>
</feature>
<dbReference type="Gene3D" id="1.20.920.30">
    <property type="match status" value="1"/>
</dbReference>
<keyword evidence="6" id="KW-0677">Repeat</keyword>
<dbReference type="Pfam" id="PF12781">
    <property type="entry name" value="AAA_9"/>
    <property type="match status" value="1"/>
</dbReference>
<evidence type="ECO:0000313" key="16">
    <source>
        <dbReference type="EMBL" id="KAL3406162.1"/>
    </source>
</evidence>
<evidence type="ECO:0000256" key="8">
    <source>
        <dbReference type="ARBA" id="ARBA00022840"/>
    </source>
</evidence>
<dbReference type="InterPro" id="IPR003593">
    <property type="entry name" value="AAA+_ATPase"/>
</dbReference>
<dbReference type="Pfam" id="PF08393">
    <property type="entry name" value="DHC_N2"/>
    <property type="match status" value="1"/>
</dbReference>
<comment type="caution">
    <text evidence="16">The sequence shown here is derived from an EMBL/GenBank/DDBJ whole genome shotgun (WGS) entry which is preliminary data.</text>
</comment>
<dbReference type="InterPro" id="IPR027417">
    <property type="entry name" value="P-loop_NTPase"/>
</dbReference>